<dbReference type="Proteomes" id="UP000245992">
    <property type="component" value="Unassembled WGS sequence"/>
</dbReference>
<gene>
    <name evidence="5" type="ORF">Y717_10905</name>
</gene>
<dbReference type="OrthoDB" id="9784774at2"/>
<organism evidence="5 6">
    <name type="scientific">Streptomyces scopuliridis RB72</name>
    <dbReference type="NCBI Taxonomy" id="1440053"/>
    <lineage>
        <taxon>Bacteria</taxon>
        <taxon>Bacillati</taxon>
        <taxon>Actinomycetota</taxon>
        <taxon>Actinomycetes</taxon>
        <taxon>Kitasatosporales</taxon>
        <taxon>Streptomycetaceae</taxon>
        <taxon>Streptomyces</taxon>
    </lineage>
</organism>
<dbReference type="STRING" id="1440053.GCA_000718095_05221"/>
<evidence type="ECO:0000259" key="4">
    <source>
        <dbReference type="PROSITE" id="PS51084"/>
    </source>
</evidence>
<dbReference type="InterPro" id="IPR011146">
    <property type="entry name" value="HIT-like"/>
</dbReference>
<dbReference type="RefSeq" id="WP_030354196.1">
    <property type="nucleotide sequence ID" value="NZ_AZSP01000385.1"/>
</dbReference>
<accession>A0A2T7SP41</accession>
<name>A0A2T7SP41_9ACTN</name>
<feature type="short sequence motif" description="Histidine triad motif" evidence="2 3">
    <location>
        <begin position="103"/>
        <end position="107"/>
    </location>
</feature>
<protein>
    <submittedName>
        <fullName evidence="5">Histidine triad (HIT) protein</fullName>
    </submittedName>
</protein>
<evidence type="ECO:0000256" key="3">
    <source>
        <dbReference type="PROSITE-ProRule" id="PRU00464"/>
    </source>
</evidence>
<proteinExistence type="predicted"/>
<evidence type="ECO:0000256" key="2">
    <source>
        <dbReference type="PIRSR" id="PIRSR601310-3"/>
    </source>
</evidence>
<feature type="active site" description="Tele-AMP-histidine intermediate" evidence="1">
    <location>
        <position position="105"/>
    </location>
</feature>
<dbReference type="EMBL" id="AZSP01000385">
    <property type="protein sequence ID" value="PVE04586.1"/>
    <property type="molecule type" value="Genomic_DNA"/>
</dbReference>
<dbReference type="Gene3D" id="3.30.428.10">
    <property type="entry name" value="HIT-like"/>
    <property type="match status" value="1"/>
</dbReference>
<reference evidence="5 6" key="1">
    <citation type="submission" date="2013-12" db="EMBL/GenBank/DDBJ databases">
        <title>Annotated genome of Streptomyces scopuliridis.</title>
        <authorList>
            <person name="Olson J.B."/>
        </authorList>
    </citation>
    <scope>NUCLEOTIDE SEQUENCE [LARGE SCALE GENOMIC DNA]</scope>
    <source>
        <strain evidence="5 6">RB72</strain>
    </source>
</reference>
<sequence>MAGEPQADCLFCKIVSGDVPATVVRETETTLAFRDINPQAPTHVLVIPRVHYPDAGTLATVEPAIAADVLREAAAVAVADGTDGSGYRIVFNTGAGAGQTVFHAHAHVLGGRGFNWPPG</sequence>
<evidence type="ECO:0000313" key="5">
    <source>
        <dbReference type="EMBL" id="PVE04586.1"/>
    </source>
</evidence>
<dbReference type="PANTHER" id="PTHR23089">
    <property type="entry name" value="HISTIDINE TRIAD HIT PROTEIN"/>
    <property type="match status" value="1"/>
</dbReference>
<evidence type="ECO:0000256" key="1">
    <source>
        <dbReference type="PIRSR" id="PIRSR601310-1"/>
    </source>
</evidence>
<dbReference type="AlphaFoldDB" id="A0A2T7SP41"/>
<feature type="domain" description="HIT" evidence="4">
    <location>
        <begin position="10"/>
        <end position="119"/>
    </location>
</feature>
<dbReference type="PROSITE" id="PS51084">
    <property type="entry name" value="HIT_2"/>
    <property type="match status" value="1"/>
</dbReference>
<dbReference type="GeneID" id="95544875"/>
<evidence type="ECO:0000313" key="6">
    <source>
        <dbReference type="Proteomes" id="UP000245992"/>
    </source>
</evidence>
<dbReference type="GO" id="GO:0003824">
    <property type="term" value="F:catalytic activity"/>
    <property type="evidence" value="ECO:0007669"/>
    <property type="project" value="InterPro"/>
</dbReference>
<dbReference type="PRINTS" id="PR00332">
    <property type="entry name" value="HISTRIAD"/>
</dbReference>
<dbReference type="Pfam" id="PF01230">
    <property type="entry name" value="HIT"/>
    <property type="match status" value="1"/>
</dbReference>
<keyword evidence="6" id="KW-1185">Reference proteome</keyword>
<dbReference type="InterPro" id="IPR036265">
    <property type="entry name" value="HIT-like_sf"/>
</dbReference>
<comment type="caution">
    <text evidence="5">The sequence shown here is derived from an EMBL/GenBank/DDBJ whole genome shotgun (WGS) entry which is preliminary data.</text>
</comment>
<dbReference type="CDD" id="cd01276">
    <property type="entry name" value="PKCI_related"/>
    <property type="match status" value="1"/>
</dbReference>
<dbReference type="SUPFAM" id="SSF54197">
    <property type="entry name" value="HIT-like"/>
    <property type="match status" value="1"/>
</dbReference>
<dbReference type="InterPro" id="IPR001310">
    <property type="entry name" value="Histidine_triad_HIT"/>
</dbReference>